<dbReference type="AlphaFoldDB" id="A0A3N4HW57"/>
<dbReference type="STRING" id="1160509.A0A3N4HW57"/>
<proteinExistence type="predicted"/>
<organism evidence="2 3">
    <name type="scientific">Ascobolus immersus RN42</name>
    <dbReference type="NCBI Taxonomy" id="1160509"/>
    <lineage>
        <taxon>Eukaryota</taxon>
        <taxon>Fungi</taxon>
        <taxon>Dikarya</taxon>
        <taxon>Ascomycota</taxon>
        <taxon>Pezizomycotina</taxon>
        <taxon>Pezizomycetes</taxon>
        <taxon>Pezizales</taxon>
        <taxon>Ascobolaceae</taxon>
        <taxon>Ascobolus</taxon>
    </lineage>
</organism>
<evidence type="ECO:0000313" key="2">
    <source>
        <dbReference type="EMBL" id="RPA78103.1"/>
    </source>
</evidence>
<evidence type="ECO:0000256" key="1">
    <source>
        <dbReference type="SAM" id="SignalP"/>
    </source>
</evidence>
<feature type="chain" id="PRO_5018257715" evidence="1">
    <location>
        <begin position="19"/>
        <end position="251"/>
    </location>
</feature>
<reference evidence="2 3" key="1">
    <citation type="journal article" date="2018" name="Nat. Ecol. Evol.">
        <title>Pezizomycetes genomes reveal the molecular basis of ectomycorrhizal truffle lifestyle.</title>
        <authorList>
            <person name="Murat C."/>
            <person name="Payen T."/>
            <person name="Noel B."/>
            <person name="Kuo A."/>
            <person name="Morin E."/>
            <person name="Chen J."/>
            <person name="Kohler A."/>
            <person name="Krizsan K."/>
            <person name="Balestrini R."/>
            <person name="Da Silva C."/>
            <person name="Montanini B."/>
            <person name="Hainaut M."/>
            <person name="Levati E."/>
            <person name="Barry K.W."/>
            <person name="Belfiori B."/>
            <person name="Cichocki N."/>
            <person name="Clum A."/>
            <person name="Dockter R.B."/>
            <person name="Fauchery L."/>
            <person name="Guy J."/>
            <person name="Iotti M."/>
            <person name="Le Tacon F."/>
            <person name="Lindquist E.A."/>
            <person name="Lipzen A."/>
            <person name="Malagnac F."/>
            <person name="Mello A."/>
            <person name="Molinier V."/>
            <person name="Miyauchi S."/>
            <person name="Poulain J."/>
            <person name="Riccioni C."/>
            <person name="Rubini A."/>
            <person name="Sitrit Y."/>
            <person name="Splivallo R."/>
            <person name="Traeger S."/>
            <person name="Wang M."/>
            <person name="Zifcakova L."/>
            <person name="Wipf D."/>
            <person name="Zambonelli A."/>
            <person name="Paolocci F."/>
            <person name="Nowrousian M."/>
            <person name="Ottonello S."/>
            <person name="Baldrian P."/>
            <person name="Spatafora J.W."/>
            <person name="Henrissat B."/>
            <person name="Nagy L.G."/>
            <person name="Aury J.M."/>
            <person name="Wincker P."/>
            <person name="Grigoriev I.V."/>
            <person name="Bonfante P."/>
            <person name="Martin F.M."/>
        </authorList>
    </citation>
    <scope>NUCLEOTIDE SEQUENCE [LARGE SCALE GENOMIC DNA]</scope>
    <source>
        <strain evidence="2 3">RN42</strain>
    </source>
</reference>
<keyword evidence="3" id="KW-1185">Reference proteome</keyword>
<sequence length="251" mass="25847">MKLSVVLSLLSLAATGMAAIGDSCASGYGTGTCKTDANCTGGFNVVGKCPNDPSSVKCCVPSTCSTPSGSGICRNTGKSCSGTYYSGYCPGPSDIKCCVTSSGGGDGGSNLPGLNAKQSAHARVIASVAKTNAVGNRGCKVAMATAMQESTMRVLANTGIPESYNYPHDGAGSDHDSVGLFQQRPKYWGTVKDCMDPKTSSQKFFTALKAVSGWQSMTIAKAAQSVQKSAYPDAYAKWETTATNICKVVYP</sequence>
<gene>
    <name evidence="2" type="ORF">BJ508DRAFT_416722</name>
</gene>
<dbReference type="Proteomes" id="UP000275078">
    <property type="component" value="Unassembled WGS sequence"/>
</dbReference>
<dbReference type="EMBL" id="ML119716">
    <property type="protein sequence ID" value="RPA78103.1"/>
    <property type="molecule type" value="Genomic_DNA"/>
</dbReference>
<feature type="signal peptide" evidence="1">
    <location>
        <begin position="1"/>
        <end position="18"/>
    </location>
</feature>
<name>A0A3N4HW57_ASCIM</name>
<protein>
    <submittedName>
        <fullName evidence="2">Uncharacterized protein</fullName>
    </submittedName>
</protein>
<dbReference type="OrthoDB" id="2251794at2759"/>
<keyword evidence="1" id="KW-0732">Signal</keyword>
<accession>A0A3N4HW57</accession>
<evidence type="ECO:0000313" key="3">
    <source>
        <dbReference type="Proteomes" id="UP000275078"/>
    </source>
</evidence>